<name>A0A6C0B101_9ZZZZ</name>
<dbReference type="AlphaFoldDB" id="A0A6C0B101"/>
<keyword evidence="1" id="KW-0812">Transmembrane</keyword>
<feature type="transmembrane region" description="Helical" evidence="1">
    <location>
        <begin position="80"/>
        <end position="102"/>
    </location>
</feature>
<sequence length="132" mass="15255">MTINSDRYFQLMGWSIVVFFVWVGSMSMITIDFDSIGVVMLVTAMILAIITAFFLLYIIELIDPHEDDDFADKFDKIKEVLTLKNILVAGLVFAFSKVYWFISSHINFQTKKHIGYEFLGGKRKGSIHHKKH</sequence>
<accession>A0A6C0B101</accession>
<dbReference type="EMBL" id="MN739048">
    <property type="protein sequence ID" value="QHS85766.1"/>
    <property type="molecule type" value="Genomic_DNA"/>
</dbReference>
<keyword evidence="1" id="KW-1133">Transmembrane helix</keyword>
<reference evidence="2" key="1">
    <citation type="journal article" date="2020" name="Nature">
        <title>Giant virus diversity and host interactions through global metagenomics.</title>
        <authorList>
            <person name="Schulz F."/>
            <person name="Roux S."/>
            <person name="Paez-Espino D."/>
            <person name="Jungbluth S."/>
            <person name="Walsh D.A."/>
            <person name="Denef V.J."/>
            <person name="McMahon K.D."/>
            <person name="Konstantinidis K.T."/>
            <person name="Eloe-Fadrosh E.A."/>
            <person name="Kyrpides N.C."/>
            <person name="Woyke T."/>
        </authorList>
    </citation>
    <scope>NUCLEOTIDE SEQUENCE</scope>
    <source>
        <strain evidence="2">GVMAG-M-3300009185-36</strain>
    </source>
</reference>
<organism evidence="2">
    <name type="scientific">viral metagenome</name>
    <dbReference type="NCBI Taxonomy" id="1070528"/>
    <lineage>
        <taxon>unclassified sequences</taxon>
        <taxon>metagenomes</taxon>
        <taxon>organismal metagenomes</taxon>
    </lineage>
</organism>
<evidence type="ECO:0000313" key="2">
    <source>
        <dbReference type="EMBL" id="QHS85766.1"/>
    </source>
</evidence>
<feature type="transmembrane region" description="Helical" evidence="1">
    <location>
        <begin position="37"/>
        <end position="59"/>
    </location>
</feature>
<evidence type="ECO:0000256" key="1">
    <source>
        <dbReference type="SAM" id="Phobius"/>
    </source>
</evidence>
<protein>
    <submittedName>
        <fullName evidence="2">Uncharacterized protein</fullName>
    </submittedName>
</protein>
<keyword evidence="1" id="KW-0472">Membrane</keyword>
<proteinExistence type="predicted"/>
<feature type="transmembrane region" description="Helical" evidence="1">
    <location>
        <begin position="12"/>
        <end position="31"/>
    </location>
</feature>